<evidence type="ECO:0000313" key="2">
    <source>
        <dbReference type="EMBL" id="UNZ08397.1"/>
    </source>
</evidence>
<dbReference type="EMBL" id="CP094298">
    <property type="protein sequence ID" value="UNZ08397.1"/>
    <property type="molecule type" value="Genomic_DNA"/>
</dbReference>
<organism evidence="2 3">
    <name type="scientific">Streptomyces rimosus subsp. rimosus</name>
    <dbReference type="NCBI Taxonomy" id="132474"/>
    <lineage>
        <taxon>Bacteria</taxon>
        <taxon>Bacillati</taxon>
        <taxon>Actinomycetota</taxon>
        <taxon>Actinomycetes</taxon>
        <taxon>Kitasatosporales</taxon>
        <taxon>Streptomycetaceae</taxon>
        <taxon>Streptomyces</taxon>
    </lineage>
</organism>
<feature type="compositionally biased region" description="Basic and acidic residues" evidence="1">
    <location>
        <begin position="7"/>
        <end position="16"/>
    </location>
</feature>
<sequence>MQLRSVRMTEKHKVQAEESSGVGVGEPRLPYFTSATCPECQSANDGLNGRFACGACGTTYALEPPVL</sequence>
<evidence type="ECO:0000256" key="1">
    <source>
        <dbReference type="SAM" id="MobiDB-lite"/>
    </source>
</evidence>
<evidence type="ECO:0008006" key="4">
    <source>
        <dbReference type="Google" id="ProtNLM"/>
    </source>
</evidence>
<keyword evidence="3" id="KW-1185">Reference proteome</keyword>
<protein>
    <recommendedName>
        <fullName evidence="4">TFIIB-type domain-containing protein</fullName>
    </recommendedName>
</protein>
<proteinExistence type="predicted"/>
<dbReference type="Proteomes" id="UP000829494">
    <property type="component" value="Chromosome"/>
</dbReference>
<evidence type="ECO:0000313" key="3">
    <source>
        <dbReference type="Proteomes" id="UP000829494"/>
    </source>
</evidence>
<feature type="region of interest" description="Disordered" evidence="1">
    <location>
        <begin position="1"/>
        <end position="22"/>
    </location>
</feature>
<name>A0ABY3ZG91_STRRM</name>
<accession>A0ABY3ZG91</accession>
<gene>
    <name evidence="2" type="ORF">SRIMR7_40210</name>
</gene>
<reference evidence="2 3" key="1">
    <citation type="submission" date="2022-03" db="EMBL/GenBank/DDBJ databases">
        <title>Complete genome of Streptomyces rimosus ssp. rimosus R7 (=ATCC 10970).</title>
        <authorList>
            <person name="Beganovic S."/>
            <person name="Ruckert C."/>
            <person name="Busche T."/>
            <person name="Kalinowski J."/>
            <person name="Wittmann C."/>
        </authorList>
    </citation>
    <scope>NUCLEOTIDE SEQUENCE [LARGE SCALE GENOMIC DNA]</scope>
    <source>
        <strain evidence="2 3">R7</strain>
    </source>
</reference>